<sequence>MPKVQKLGASMLRGNENNFYIRCNDDLDDQDCHTNRGNLEYPHIHVKTDGPYAHNDILYIGITFGPYGGRNIDIYDNGQYMLERRRLMELMQRHLKGLSPDRHEPLSQYLFGTHVHDSNQ</sequence>
<accession>A0ABS2KDV0</accession>
<dbReference type="EMBL" id="JADIKF010000036">
    <property type="protein sequence ID" value="MBM7129025.1"/>
    <property type="molecule type" value="Genomic_DNA"/>
</dbReference>
<evidence type="ECO:0000313" key="1">
    <source>
        <dbReference type="EMBL" id="MBM7129025.1"/>
    </source>
</evidence>
<comment type="caution">
    <text evidence="1">The sequence shown here is derived from an EMBL/GenBank/DDBJ whole genome shotgun (WGS) entry which is preliminary data.</text>
</comment>
<name>A0ABS2KDV0_9GAMM</name>
<gene>
    <name evidence="1" type="ORF">ISS99_05765</name>
</gene>
<protein>
    <submittedName>
        <fullName evidence="1">Uncharacterized protein</fullName>
    </submittedName>
</protein>
<organism evidence="1 2">
    <name type="scientific">Dyella mobilis</name>
    <dbReference type="NCBI Taxonomy" id="1849582"/>
    <lineage>
        <taxon>Bacteria</taxon>
        <taxon>Pseudomonadati</taxon>
        <taxon>Pseudomonadota</taxon>
        <taxon>Gammaproteobacteria</taxon>
        <taxon>Lysobacterales</taxon>
        <taxon>Rhodanobacteraceae</taxon>
        <taxon>Dyella</taxon>
    </lineage>
</organism>
<keyword evidence="2" id="KW-1185">Reference proteome</keyword>
<reference evidence="1" key="1">
    <citation type="submission" date="2020-10" db="EMBL/GenBank/DDBJ databases">
        <title>Phylogeny of dyella-like bacteria.</title>
        <authorList>
            <person name="Fu J."/>
        </authorList>
    </citation>
    <scope>NUCLEOTIDE SEQUENCE</scope>
    <source>
        <strain evidence="1">DHON07</strain>
    </source>
</reference>
<proteinExistence type="predicted"/>
<dbReference type="RefSeq" id="WP_204630637.1">
    <property type="nucleotide sequence ID" value="NZ_BSOC01000007.1"/>
</dbReference>
<evidence type="ECO:0000313" key="2">
    <source>
        <dbReference type="Proteomes" id="UP001430193"/>
    </source>
</evidence>
<dbReference type="Proteomes" id="UP001430193">
    <property type="component" value="Unassembled WGS sequence"/>
</dbReference>